<sequence length="341" mass="39575">MQLENLKKIEVDFNKWKISKIDGELSCIQPRILCKELSISEEEADDFLSILVNRGHALRVFTGKCPNKECEEEFYIDSSQMNEKYECDICGTSFKISDGSVKDIEVYYDLIEKNNKIEEISTSVNYKDKYFGQNSKKNKENAMDVEYFNKDNVIHIQTNQDIKNTESKKIRSKELSVFISHNEKDDKLAEAIIKLLEALGISKNIKDGKIFCSSANNRGVSIGEDIFEQIRNKFDDNIIVLFLFTKRFFESPACLCEMGAAWVKSKNVVPLVMPPQKFEDIKGIFNKNIKGFLLNDEKKFTELVDFFIQKFNLPSIDFKDYDEIKNSFFENIQICMEKNNN</sequence>
<keyword evidence="3" id="KW-1185">Reference proteome</keyword>
<gene>
    <name evidence="2" type="ORF">RGC78_13770</name>
</gene>
<keyword evidence="2" id="KW-0675">Receptor</keyword>
<evidence type="ECO:0000313" key="2">
    <source>
        <dbReference type="EMBL" id="MDR5588537.1"/>
    </source>
</evidence>
<dbReference type="EMBL" id="JAVJAN010000042">
    <property type="protein sequence ID" value="MDR5588537.1"/>
    <property type="molecule type" value="Genomic_DNA"/>
</dbReference>
<dbReference type="InterPro" id="IPR000157">
    <property type="entry name" value="TIR_dom"/>
</dbReference>
<reference evidence="2 3" key="1">
    <citation type="submission" date="2023-09" db="EMBL/GenBank/DDBJ databases">
        <authorList>
            <person name="Zhai L."/>
        </authorList>
    </citation>
    <scope>NUCLEOTIDE SEQUENCE [LARGE SCALE GENOMIC DNA]</scope>
    <source>
        <strain evidence="2 3">5 N-1</strain>
    </source>
</reference>
<dbReference type="Pfam" id="PF13676">
    <property type="entry name" value="TIR_2"/>
    <property type="match status" value="1"/>
</dbReference>
<organism evidence="2 3">
    <name type="scientific">Clostridium aquiflavi</name>
    <dbReference type="NCBI Taxonomy" id="3073603"/>
    <lineage>
        <taxon>Bacteria</taxon>
        <taxon>Bacillati</taxon>
        <taxon>Bacillota</taxon>
        <taxon>Clostridia</taxon>
        <taxon>Eubacteriales</taxon>
        <taxon>Clostridiaceae</taxon>
        <taxon>Clostridium</taxon>
    </lineage>
</organism>
<dbReference type="RefSeq" id="WP_309556821.1">
    <property type="nucleotide sequence ID" value="NZ_JAVJAN010000042.1"/>
</dbReference>
<evidence type="ECO:0000313" key="3">
    <source>
        <dbReference type="Proteomes" id="UP001256646"/>
    </source>
</evidence>
<protein>
    <submittedName>
        <fullName evidence="2">Toll/interleukin-1 receptor domain-containing protein</fullName>
    </submittedName>
</protein>
<dbReference type="PROSITE" id="PS50104">
    <property type="entry name" value="TIR"/>
    <property type="match status" value="1"/>
</dbReference>
<dbReference type="InterPro" id="IPR035897">
    <property type="entry name" value="Toll_tir_struct_dom_sf"/>
</dbReference>
<accession>A0ABU1EJG7</accession>
<dbReference type="SUPFAM" id="SSF52200">
    <property type="entry name" value="Toll/Interleukin receptor TIR domain"/>
    <property type="match status" value="1"/>
</dbReference>
<dbReference type="Gene3D" id="3.40.50.10140">
    <property type="entry name" value="Toll/interleukin-1 receptor homology (TIR) domain"/>
    <property type="match status" value="1"/>
</dbReference>
<feature type="domain" description="TIR" evidence="1">
    <location>
        <begin position="173"/>
        <end position="311"/>
    </location>
</feature>
<proteinExistence type="predicted"/>
<evidence type="ECO:0000259" key="1">
    <source>
        <dbReference type="PROSITE" id="PS50104"/>
    </source>
</evidence>
<dbReference type="Proteomes" id="UP001256646">
    <property type="component" value="Unassembled WGS sequence"/>
</dbReference>
<comment type="caution">
    <text evidence="2">The sequence shown here is derived from an EMBL/GenBank/DDBJ whole genome shotgun (WGS) entry which is preliminary data.</text>
</comment>
<name>A0ABU1EJG7_9CLOT</name>